<dbReference type="Proteomes" id="UP000756387">
    <property type="component" value="Unassembled WGS sequence"/>
</dbReference>
<dbReference type="InterPro" id="IPR018309">
    <property type="entry name" value="Tscrpt_reg_PadR_C"/>
</dbReference>
<gene>
    <name evidence="3" type="ORF">IEQ44_08120</name>
</gene>
<evidence type="ECO:0000259" key="2">
    <source>
        <dbReference type="Pfam" id="PF10400"/>
    </source>
</evidence>
<evidence type="ECO:0000313" key="3">
    <source>
        <dbReference type="EMBL" id="MBE7324616.1"/>
    </source>
</evidence>
<organism evidence="3 4">
    <name type="scientific">Nocardioides malaquae</name>
    <dbReference type="NCBI Taxonomy" id="2773426"/>
    <lineage>
        <taxon>Bacteria</taxon>
        <taxon>Bacillati</taxon>
        <taxon>Actinomycetota</taxon>
        <taxon>Actinomycetes</taxon>
        <taxon>Propionibacteriales</taxon>
        <taxon>Nocardioidaceae</taxon>
        <taxon>Nocardioides</taxon>
    </lineage>
</organism>
<dbReference type="PANTHER" id="PTHR43252:SF4">
    <property type="entry name" value="TRANSCRIPTIONAL REGULATORY PROTEIN"/>
    <property type="match status" value="1"/>
</dbReference>
<evidence type="ECO:0000313" key="4">
    <source>
        <dbReference type="Proteomes" id="UP000756387"/>
    </source>
</evidence>
<dbReference type="InterPro" id="IPR005149">
    <property type="entry name" value="Tscrpt_reg_PadR_N"/>
</dbReference>
<dbReference type="SUPFAM" id="SSF46785">
    <property type="entry name" value="Winged helix' DNA-binding domain"/>
    <property type="match status" value="1"/>
</dbReference>
<dbReference type="InterPro" id="IPR036388">
    <property type="entry name" value="WH-like_DNA-bd_sf"/>
</dbReference>
<dbReference type="EMBL" id="JADCSA010000006">
    <property type="protein sequence ID" value="MBE7324616.1"/>
    <property type="molecule type" value="Genomic_DNA"/>
</dbReference>
<name>A0ABR9RSV1_9ACTN</name>
<keyword evidence="4" id="KW-1185">Reference proteome</keyword>
<dbReference type="Gene3D" id="1.10.10.10">
    <property type="entry name" value="Winged helix-like DNA-binding domain superfamily/Winged helix DNA-binding domain"/>
    <property type="match status" value="1"/>
</dbReference>
<dbReference type="PANTHER" id="PTHR43252">
    <property type="entry name" value="TRANSCRIPTIONAL REGULATOR YQJI"/>
    <property type="match status" value="1"/>
</dbReference>
<reference evidence="3 4" key="1">
    <citation type="submission" date="2020-10" db="EMBL/GenBank/DDBJ databases">
        <title>Nocardioides sp. isolated from sludge.</title>
        <authorList>
            <person name="Zhang X."/>
        </authorList>
    </citation>
    <scope>NUCLEOTIDE SEQUENCE [LARGE SCALE GENOMIC DNA]</scope>
    <source>
        <strain evidence="3 4">Y6</strain>
    </source>
</reference>
<evidence type="ECO:0000259" key="1">
    <source>
        <dbReference type="Pfam" id="PF03551"/>
    </source>
</evidence>
<proteinExistence type="predicted"/>
<dbReference type="Pfam" id="PF03551">
    <property type="entry name" value="PadR"/>
    <property type="match status" value="1"/>
</dbReference>
<dbReference type="InterPro" id="IPR036390">
    <property type="entry name" value="WH_DNA-bd_sf"/>
</dbReference>
<comment type="caution">
    <text evidence="3">The sequence shown here is derived from an EMBL/GenBank/DDBJ whole genome shotgun (WGS) entry which is preliminary data.</text>
</comment>
<protein>
    <submittedName>
        <fullName evidence="3">PadR family transcriptional regulator</fullName>
    </submittedName>
</protein>
<sequence length="195" mass="21753">MALEHALLVALSEKPGSGLELTRRFERSFGYFWHATHQQIYRVLGRLVDAGELDVEVVAQTGRPDKKVYRVNEAGQRALADWLATSTPLEPLRSEVAVKMRGASFGDRAAVLAGLREHLDDHRVRLEHYQRLAAAYGLDPGSDLPGAARHLEGATLDQYLVLRGGIRLEEFWIGWITDYLDAHSTNPEPDPGSTR</sequence>
<dbReference type="Pfam" id="PF10400">
    <property type="entry name" value="Vir_act_alpha_C"/>
    <property type="match status" value="1"/>
</dbReference>
<dbReference type="Gene3D" id="6.10.140.190">
    <property type="match status" value="1"/>
</dbReference>
<feature type="domain" description="Transcription regulator PadR N-terminal" evidence="1">
    <location>
        <begin position="7"/>
        <end position="80"/>
    </location>
</feature>
<accession>A0ABR9RSV1</accession>
<feature type="domain" description="Transcription regulator PadR C-terminal" evidence="2">
    <location>
        <begin position="92"/>
        <end position="182"/>
    </location>
</feature>
<dbReference type="RefSeq" id="WP_193637941.1">
    <property type="nucleotide sequence ID" value="NZ_JADCSA010000006.1"/>
</dbReference>